<protein>
    <submittedName>
        <fullName evidence="4">Transcobalamin beta a</fullName>
    </submittedName>
</protein>
<feature type="signal peptide" evidence="1">
    <location>
        <begin position="1"/>
        <end position="21"/>
    </location>
</feature>
<dbReference type="Proteomes" id="UP000694701">
    <property type="component" value="Unplaced"/>
</dbReference>
<dbReference type="KEGG" id="ccar:122144809"/>
<dbReference type="PANTHER" id="PTHR10559">
    <property type="entry name" value="TRANSCOBALAMIN-1/GASTRIC INTRINSIC FACTOR"/>
    <property type="match status" value="1"/>
</dbReference>
<dbReference type="Proteomes" id="UP000694427">
    <property type="component" value="Unplaced"/>
</dbReference>
<evidence type="ECO:0000256" key="1">
    <source>
        <dbReference type="SAM" id="SignalP"/>
    </source>
</evidence>
<dbReference type="RefSeq" id="XP_042611913.1">
    <property type="nucleotide sequence ID" value="XM_042755979.1"/>
</dbReference>
<dbReference type="GO" id="GO:0031419">
    <property type="term" value="F:cobalamin binding"/>
    <property type="evidence" value="ECO:0007669"/>
    <property type="project" value="TreeGrafter"/>
</dbReference>
<feature type="chain" id="PRO_5044676324" evidence="1">
    <location>
        <begin position="22"/>
        <end position="143"/>
    </location>
</feature>
<dbReference type="Gene3D" id="2.170.130.30">
    <property type="match status" value="1"/>
</dbReference>
<dbReference type="InterPro" id="IPR051588">
    <property type="entry name" value="Cobalamin_Transport"/>
</dbReference>
<dbReference type="AlphaFoldDB" id="A0A8C1QSM4"/>
<organism evidence="2 3">
    <name type="scientific">Cyprinus carpio</name>
    <name type="common">Common carp</name>
    <dbReference type="NCBI Taxonomy" id="7962"/>
    <lineage>
        <taxon>Eukaryota</taxon>
        <taxon>Metazoa</taxon>
        <taxon>Chordata</taxon>
        <taxon>Craniata</taxon>
        <taxon>Vertebrata</taxon>
        <taxon>Euteleostomi</taxon>
        <taxon>Actinopterygii</taxon>
        <taxon>Neopterygii</taxon>
        <taxon>Teleostei</taxon>
        <taxon>Ostariophysi</taxon>
        <taxon>Cypriniformes</taxon>
        <taxon>Cyprinidae</taxon>
        <taxon>Cyprininae</taxon>
        <taxon>Cyprinus</taxon>
    </lineage>
</organism>
<accession>A0A8C1QSM4</accession>
<proteinExistence type="predicted"/>
<evidence type="ECO:0000313" key="2">
    <source>
        <dbReference type="Ensembl" id="ENSCCRP00010062068.1"/>
    </source>
</evidence>
<name>A0A8C1QSM4_CYPCA</name>
<dbReference type="GO" id="GO:0015889">
    <property type="term" value="P:cobalamin transport"/>
    <property type="evidence" value="ECO:0007669"/>
    <property type="project" value="TreeGrafter"/>
</dbReference>
<gene>
    <name evidence="2 4" type="primary">tcnba</name>
</gene>
<evidence type="ECO:0000313" key="3">
    <source>
        <dbReference type="Proteomes" id="UP000694427"/>
    </source>
</evidence>
<keyword evidence="3" id="KW-1185">Reference proteome</keyword>
<reference evidence="2" key="2">
    <citation type="submission" date="2025-05" db="UniProtKB">
        <authorList>
            <consortium name="Ensembl"/>
        </authorList>
    </citation>
    <scope>IDENTIFICATION</scope>
</reference>
<dbReference type="Ensembl" id="ENSCCRT00020039929.1">
    <property type="protein sequence ID" value="ENSCCRP00020036583.1"/>
    <property type="gene ID" value="ENSCCRG00020016362.1"/>
</dbReference>
<reference evidence="4" key="1">
    <citation type="submission" date="2025-04" db="UniProtKB">
        <authorList>
            <consortium name="RefSeq"/>
        </authorList>
    </citation>
    <scope>IDENTIFICATION</scope>
    <source>
        <tissue evidence="4">Muscle</tissue>
    </source>
</reference>
<dbReference type="GeneID" id="122144809"/>
<dbReference type="Proteomes" id="UP001155660">
    <property type="component" value="Chromosome A5"/>
</dbReference>
<dbReference type="PANTHER" id="PTHR10559:SF18">
    <property type="entry name" value="TRANSCOBALAMIN II"/>
    <property type="match status" value="1"/>
</dbReference>
<keyword evidence="1" id="KW-0732">Signal</keyword>
<dbReference type="CTD" id="566714"/>
<sequence>MALTAISLLCFAALLPFPGLGLPAGSGKLEQVPVRVTVINELTNEQISYSTTVVEEGLMFGALNQLQDTNDGFKFSYTIHKTFGIYLESVNGLAGSDKDQTYWELLSEKAGVITRLEVGIGCYQLQRDENVILRFTTWAKKLI</sequence>
<dbReference type="Ensembl" id="ENSCCRT00010068121.1">
    <property type="protein sequence ID" value="ENSCCRP00010062068.1"/>
    <property type="gene ID" value="ENSCCRG00010026423.1"/>
</dbReference>
<evidence type="ECO:0000313" key="4">
    <source>
        <dbReference type="RefSeq" id="XP_042611913.1"/>
    </source>
</evidence>
<dbReference type="GO" id="GO:0005615">
    <property type="term" value="C:extracellular space"/>
    <property type="evidence" value="ECO:0007669"/>
    <property type="project" value="TreeGrafter"/>
</dbReference>
<dbReference type="OrthoDB" id="6343110at2759"/>